<dbReference type="PANTHER" id="PTHR43699">
    <property type="entry name" value="3-DEHYDROQUINATE DEHYDRATASE"/>
    <property type="match status" value="1"/>
</dbReference>
<comment type="catalytic activity">
    <reaction evidence="1 5">
        <text>3-dehydroquinate = 3-dehydroshikimate + H2O</text>
        <dbReference type="Rhea" id="RHEA:21096"/>
        <dbReference type="ChEBI" id="CHEBI:15377"/>
        <dbReference type="ChEBI" id="CHEBI:16630"/>
        <dbReference type="ChEBI" id="CHEBI:32364"/>
        <dbReference type="EC" id="4.2.1.10"/>
    </reaction>
</comment>
<dbReference type="FunFam" id="3.20.20.70:FF:000047">
    <property type="entry name" value="3-dehydroquinate dehydratase"/>
    <property type="match status" value="1"/>
</dbReference>
<feature type="binding site" evidence="5">
    <location>
        <position position="214"/>
    </location>
    <ligand>
        <name>3-dehydroquinate</name>
        <dbReference type="ChEBI" id="CHEBI:32364"/>
    </ligand>
</feature>
<dbReference type="GO" id="GO:0009423">
    <property type="term" value="P:chorismate biosynthetic process"/>
    <property type="evidence" value="ECO:0007669"/>
    <property type="project" value="UniProtKB-UniRule"/>
</dbReference>
<keyword evidence="3 5" id="KW-0456">Lyase</keyword>
<accession>A0A1G8KYG3</accession>
<dbReference type="OrthoDB" id="9813659at2"/>
<evidence type="ECO:0000256" key="4">
    <source>
        <dbReference type="ARBA" id="ARBA00023270"/>
    </source>
</evidence>
<dbReference type="GO" id="GO:0008652">
    <property type="term" value="P:amino acid biosynthetic process"/>
    <property type="evidence" value="ECO:0007669"/>
    <property type="project" value="UniProtKB-KW"/>
</dbReference>
<gene>
    <name evidence="5" type="primary">aroD</name>
    <name evidence="6" type="ORF">SAMN04488123_102382</name>
</gene>
<dbReference type="UniPathway" id="UPA00053">
    <property type="reaction ID" value="UER00086"/>
</dbReference>
<dbReference type="HAMAP" id="MF_00214">
    <property type="entry name" value="AroD"/>
    <property type="match status" value="1"/>
</dbReference>
<keyword evidence="5" id="KW-0028">Amino-acid biosynthesis</keyword>
<feature type="active site" description="Schiff-base intermediate with substrate" evidence="5">
    <location>
        <position position="172"/>
    </location>
</feature>
<dbReference type="EC" id="4.2.1.10" evidence="5"/>
<dbReference type="GO" id="GO:0009073">
    <property type="term" value="P:aromatic amino acid family biosynthetic process"/>
    <property type="evidence" value="ECO:0007669"/>
    <property type="project" value="UniProtKB-KW"/>
</dbReference>
<dbReference type="GO" id="GO:0046279">
    <property type="term" value="P:3,4-dihydroxybenzoate biosynthetic process"/>
    <property type="evidence" value="ECO:0007669"/>
    <property type="project" value="TreeGrafter"/>
</dbReference>
<feature type="binding site" evidence="5">
    <location>
        <position position="83"/>
    </location>
    <ligand>
        <name>3-dehydroquinate</name>
        <dbReference type="ChEBI" id="CHEBI:32364"/>
    </ligand>
</feature>
<organism evidence="6 7">
    <name type="scientific">Natribacillus halophilus</name>
    <dbReference type="NCBI Taxonomy" id="549003"/>
    <lineage>
        <taxon>Bacteria</taxon>
        <taxon>Bacillati</taxon>
        <taxon>Bacillota</taxon>
        <taxon>Bacilli</taxon>
        <taxon>Bacillales</taxon>
        <taxon>Bacillaceae</taxon>
        <taxon>Natribacillus</taxon>
    </lineage>
</organism>
<dbReference type="Proteomes" id="UP000198853">
    <property type="component" value="Unassembled WGS sequence"/>
</dbReference>
<comment type="function">
    <text evidence="5">Involved in the third step of the chorismate pathway, which leads to the biosynthesis of aromatic amino acids. Catalyzes the cis-dehydration of 3-dehydroquinate (DHQ) and introduces the first double bond of the aromatic ring to yield 3-dehydroshikimate.</text>
</comment>
<keyword evidence="2 5" id="KW-0057">Aromatic amino acid biosynthesis</keyword>
<dbReference type="CDD" id="cd00502">
    <property type="entry name" value="DHQase_I"/>
    <property type="match status" value="1"/>
</dbReference>
<dbReference type="AlphaFoldDB" id="A0A1G8KYG3"/>
<dbReference type="InterPro" id="IPR018508">
    <property type="entry name" value="3-dehydroquinate_DH_AS"/>
</dbReference>
<evidence type="ECO:0000313" key="7">
    <source>
        <dbReference type="Proteomes" id="UP000198853"/>
    </source>
</evidence>
<dbReference type="Pfam" id="PF01487">
    <property type="entry name" value="DHquinase_I"/>
    <property type="match status" value="1"/>
</dbReference>
<comment type="similarity">
    <text evidence="5">Belongs to the type-I 3-dehydroquinase family.</text>
</comment>
<evidence type="ECO:0000313" key="6">
    <source>
        <dbReference type="EMBL" id="SDI48446.1"/>
    </source>
</evidence>
<dbReference type="PANTHER" id="PTHR43699:SF1">
    <property type="entry name" value="3-DEHYDROQUINATE DEHYDRATASE"/>
    <property type="match status" value="1"/>
</dbReference>
<evidence type="ECO:0000256" key="3">
    <source>
        <dbReference type="ARBA" id="ARBA00023239"/>
    </source>
</evidence>
<dbReference type="InterPro" id="IPR013785">
    <property type="entry name" value="Aldolase_TIM"/>
</dbReference>
<dbReference type="NCBIfam" id="TIGR01093">
    <property type="entry name" value="aroD"/>
    <property type="match status" value="1"/>
</dbReference>
<evidence type="ECO:0000256" key="5">
    <source>
        <dbReference type="HAMAP-Rule" id="MF_00214"/>
    </source>
</evidence>
<feature type="active site" description="Proton donor/acceptor" evidence="5">
    <location>
        <position position="145"/>
    </location>
</feature>
<name>A0A1G8KYG3_9BACI</name>
<sequence length="254" mass="28049">MKQGLQLQARQDDEAIQPKICVPLVGESATALRKQLKQGSKQSPEVFEWRVDYFEKIKNIKTVTKMAKDINRKTKRPLLFTRRSEAEGGQATPLAEKEVVNLYEAVIKNKAVQGIDIELSQREKDIRHLQGQAQEKGIDVVLSYHNFMETPPSEVLKEKINNAVDLGADVAKIAVMPQSKADVLKLLQVTEEMSREIPLPLISMAMGGDGMISRLAGGIFGSALTFASGSQSSAPGQLPLADVEQVLRILDRNM</sequence>
<dbReference type="InterPro" id="IPR050146">
    <property type="entry name" value="Type-I_3-dehydroquinase"/>
</dbReference>
<feature type="binding site" evidence="5">
    <location>
        <position position="233"/>
    </location>
    <ligand>
        <name>3-dehydroquinate</name>
        <dbReference type="ChEBI" id="CHEBI:32364"/>
    </ligand>
</feature>
<dbReference type="GO" id="GO:0003855">
    <property type="term" value="F:3-dehydroquinate dehydratase activity"/>
    <property type="evidence" value="ECO:0007669"/>
    <property type="project" value="UniProtKB-UniRule"/>
</dbReference>
<comment type="caution">
    <text evidence="5">Lacks conserved residue(s) required for the propagation of feature annotation.</text>
</comment>
<dbReference type="Gene3D" id="3.20.20.70">
    <property type="entry name" value="Aldolase class I"/>
    <property type="match status" value="1"/>
</dbReference>
<comment type="pathway">
    <text evidence="5">Metabolic intermediate biosynthesis; chorismate biosynthesis; chorismate from D-erythrose 4-phosphate and phosphoenolpyruvate: step 3/7.</text>
</comment>
<proteinExistence type="inferred from homology"/>
<dbReference type="PROSITE" id="PS01028">
    <property type="entry name" value="DEHYDROQUINASE_I"/>
    <property type="match status" value="1"/>
</dbReference>
<keyword evidence="4 5" id="KW-0704">Schiff base</keyword>
<dbReference type="EMBL" id="FNEN01000002">
    <property type="protein sequence ID" value="SDI48446.1"/>
    <property type="molecule type" value="Genomic_DNA"/>
</dbReference>
<evidence type="ECO:0000256" key="2">
    <source>
        <dbReference type="ARBA" id="ARBA00023141"/>
    </source>
</evidence>
<dbReference type="InterPro" id="IPR001381">
    <property type="entry name" value="DHquinase_I"/>
</dbReference>
<evidence type="ECO:0000256" key="1">
    <source>
        <dbReference type="ARBA" id="ARBA00001864"/>
    </source>
</evidence>
<keyword evidence="7" id="KW-1185">Reference proteome</keyword>
<protein>
    <recommendedName>
        <fullName evidence="5">3-dehydroquinate dehydratase</fullName>
        <shortName evidence="5">3-dehydroquinase</shortName>
        <ecNumber evidence="5">4.2.1.10</ecNumber>
    </recommendedName>
    <alternativeName>
        <fullName evidence="5">Type I DHQase</fullName>
    </alternativeName>
    <alternativeName>
        <fullName evidence="5">Type I dehydroquinase</fullName>
        <shortName evidence="5">DHQ1</shortName>
    </alternativeName>
</protein>
<dbReference type="SUPFAM" id="SSF51569">
    <property type="entry name" value="Aldolase"/>
    <property type="match status" value="1"/>
</dbReference>
<comment type="subunit">
    <text evidence="5">Homodimer.</text>
</comment>
<reference evidence="6 7" key="1">
    <citation type="submission" date="2016-10" db="EMBL/GenBank/DDBJ databases">
        <authorList>
            <person name="de Groot N.N."/>
        </authorList>
    </citation>
    <scope>NUCLEOTIDE SEQUENCE [LARGE SCALE GENOMIC DNA]</scope>
    <source>
        <strain evidence="6 7">DSM 21771</strain>
    </source>
</reference>
<feature type="binding site" evidence="5">
    <location>
        <position position="237"/>
    </location>
    <ligand>
        <name>3-dehydroquinate</name>
        <dbReference type="ChEBI" id="CHEBI:32364"/>
    </ligand>
</feature>
<feature type="binding site" evidence="5">
    <location>
        <begin position="48"/>
        <end position="50"/>
    </location>
    <ligand>
        <name>3-dehydroquinate</name>
        <dbReference type="ChEBI" id="CHEBI:32364"/>
    </ligand>
</feature>
<dbReference type="RefSeq" id="WP_090396263.1">
    <property type="nucleotide sequence ID" value="NZ_FNEN01000002.1"/>
</dbReference>